<comment type="caution">
    <text evidence="3">The sequence shown here is derived from an EMBL/GenBank/DDBJ whole genome shotgun (WGS) entry which is preliminary data.</text>
</comment>
<evidence type="ECO:0000256" key="2">
    <source>
        <dbReference type="SAM" id="Phobius"/>
    </source>
</evidence>
<dbReference type="AlphaFoldDB" id="A0AA36NED4"/>
<name>A0AA36NED4_9DINO</name>
<keyword evidence="2" id="KW-0812">Transmembrane</keyword>
<dbReference type="EMBL" id="CAUJNA010003771">
    <property type="protein sequence ID" value="CAJ1409460.1"/>
    <property type="molecule type" value="Genomic_DNA"/>
</dbReference>
<evidence type="ECO:0000256" key="1">
    <source>
        <dbReference type="SAM" id="MobiDB-lite"/>
    </source>
</evidence>
<feature type="transmembrane region" description="Helical" evidence="2">
    <location>
        <begin position="108"/>
        <end position="130"/>
    </location>
</feature>
<sequence length="871" mass="95978">MKSPALGRQKQRSTIKAQELPDNNPVLAKDEVCKLLLAHAEIKEALRVPSHADSFTLLRALSHAPNKFETLRNGGLSLAEAMRVADLLDCALQAPQEIQERKKESRSVVTSIFLPCLCIVELVVCGLLVWTLETSTGGWNVGTCSLAMFTNITCKDQTTSRCAVDVEVRGTTGGLRFYTMQGWNLPVAYKTEMGGSNFEAAYLGDRLKCCNDENGHVGSCCSLMDQVSEIFCDNLALLGHTAYDGTECPSNNWDCLFLIDEVDPARASAVQPYTPPDLVSFIVAAGVVFIFLLLAVFWSLIVRYCHCTALDRAKARFQEYLKSLQPEARTAEAPKLRSLLRHLGGAAGMKLEEMKEERATVRHAADRSPIKKEQSRSPGQDSLQPVKRRRLRRHDMQGQNVGEACIKSEGLDWHSFWQKVKQEVRTEATFPTTTMGSEKAMKLEVKAESLGSEFHQKMAAWAERCAEFKRKRATWMPTRPCCPANVFFSNPVAPQEEDPPCVQRLSPKELSRLRRFFDRGHPMFAASLQIDTPKAPRAAANASQEDAGGAACMKMWPWMRDLPSNIWAGRGWAYDEQSGLRRLSCAGGAGAMEGVEVWEAVGTAGQPAAQLPTAGARSAAASRPAGDASRILPGNGVKPAKVLTKQQAKQSGIPNISWQSGLFCWRVDWSERSKGASTRHRQQFGISSFMKDGLNEAEAEAAALEAAKAFRAQLVAQGRIKEKLRDQSLSSDVVGVAYKKEQSKWKVEISRPGGGRRIQGGYFTSKAAAEARALELRQLHGLQRSVTASASRAELPVFQPKAPVPGVCWDRHGQRWWAICSGKSTKRRGFAPSDHSEAELEKAFSRAVAWLKKQRKEIAAQGNIESKARSS</sequence>
<evidence type="ECO:0000313" key="3">
    <source>
        <dbReference type="EMBL" id="CAJ1409460.1"/>
    </source>
</evidence>
<feature type="region of interest" description="Disordered" evidence="1">
    <location>
        <begin position="354"/>
        <end position="392"/>
    </location>
</feature>
<keyword evidence="4" id="KW-1185">Reference proteome</keyword>
<dbReference type="Gene3D" id="1.20.5.2050">
    <property type="match status" value="2"/>
</dbReference>
<reference evidence="3" key="1">
    <citation type="submission" date="2023-08" db="EMBL/GenBank/DDBJ databases">
        <authorList>
            <person name="Chen Y."/>
            <person name="Shah S."/>
            <person name="Dougan E. K."/>
            <person name="Thang M."/>
            <person name="Chan C."/>
        </authorList>
    </citation>
    <scope>NUCLEOTIDE SEQUENCE</scope>
</reference>
<feature type="transmembrane region" description="Helical" evidence="2">
    <location>
        <begin position="278"/>
        <end position="302"/>
    </location>
</feature>
<keyword evidence="2" id="KW-0472">Membrane</keyword>
<organism evidence="3 4">
    <name type="scientific">Effrenium voratum</name>
    <dbReference type="NCBI Taxonomy" id="2562239"/>
    <lineage>
        <taxon>Eukaryota</taxon>
        <taxon>Sar</taxon>
        <taxon>Alveolata</taxon>
        <taxon>Dinophyceae</taxon>
        <taxon>Suessiales</taxon>
        <taxon>Symbiodiniaceae</taxon>
        <taxon>Effrenium</taxon>
    </lineage>
</organism>
<protein>
    <submittedName>
        <fullName evidence="3">Uncharacterized protein</fullName>
    </submittedName>
</protein>
<feature type="compositionally biased region" description="Basic and acidic residues" evidence="1">
    <location>
        <begin position="354"/>
        <end position="375"/>
    </location>
</feature>
<dbReference type="Proteomes" id="UP001178507">
    <property type="component" value="Unassembled WGS sequence"/>
</dbReference>
<proteinExistence type="predicted"/>
<gene>
    <name evidence="3" type="ORF">EVOR1521_LOCUS30552</name>
</gene>
<accession>A0AA36NED4</accession>
<feature type="region of interest" description="Disordered" evidence="1">
    <location>
        <begin position="1"/>
        <end position="21"/>
    </location>
</feature>
<evidence type="ECO:0000313" key="4">
    <source>
        <dbReference type="Proteomes" id="UP001178507"/>
    </source>
</evidence>
<keyword evidence="2" id="KW-1133">Transmembrane helix</keyword>